<evidence type="ECO:0000256" key="2">
    <source>
        <dbReference type="SAM" id="Phobius"/>
    </source>
</evidence>
<keyword evidence="2" id="KW-0472">Membrane</keyword>
<organism evidence="3 4">
    <name type="scientific">Lucilia cuprina</name>
    <name type="common">Green bottle fly</name>
    <name type="synonym">Australian sheep blowfly</name>
    <dbReference type="NCBI Taxonomy" id="7375"/>
    <lineage>
        <taxon>Eukaryota</taxon>
        <taxon>Metazoa</taxon>
        <taxon>Ecdysozoa</taxon>
        <taxon>Arthropoda</taxon>
        <taxon>Hexapoda</taxon>
        <taxon>Insecta</taxon>
        <taxon>Pterygota</taxon>
        <taxon>Neoptera</taxon>
        <taxon>Endopterygota</taxon>
        <taxon>Diptera</taxon>
        <taxon>Brachycera</taxon>
        <taxon>Muscomorpha</taxon>
        <taxon>Oestroidea</taxon>
        <taxon>Calliphoridae</taxon>
        <taxon>Luciliinae</taxon>
        <taxon>Lucilia</taxon>
    </lineage>
</organism>
<sequence>MDDVELESFGTTTTAGKTNRRPIPWKQRSRYNKCLMISIICIVFVCIFNLIGLVAFYCVFKRHEQNLYIKDHHMLEEQ</sequence>
<keyword evidence="2" id="KW-0812">Transmembrane</keyword>
<keyword evidence="4" id="KW-1185">Reference proteome</keyword>
<dbReference type="AlphaFoldDB" id="A0A0L0CL99"/>
<feature type="region of interest" description="Disordered" evidence="1">
    <location>
        <begin position="1"/>
        <end position="21"/>
    </location>
</feature>
<gene>
    <name evidence="3" type="ORF">FF38_03666</name>
</gene>
<accession>A0A0L0CL99</accession>
<evidence type="ECO:0000313" key="4">
    <source>
        <dbReference type="Proteomes" id="UP000037069"/>
    </source>
</evidence>
<proteinExistence type="predicted"/>
<reference evidence="3 4" key="1">
    <citation type="journal article" date="2015" name="Nat. Commun.">
        <title>Lucilia cuprina genome unlocks parasitic fly biology to underpin future interventions.</title>
        <authorList>
            <person name="Anstead C.A."/>
            <person name="Korhonen P.K."/>
            <person name="Young N.D."/>
            <person name="Hall R.S."/>
            <person name="Jex A.R."/>
            <person name="Murali S.C."/>
            <person name="Hughes D.S."/>
            <person name="Lee S.F."/>
            <person name="Perry T."/>
            <person name="Stroehlein A.J."/>
            <person name="Ansell B.R."/>
            <person name="Breugelmans B."/>
            <person name="Hofmann A."/>
            <person name="Qu J."/>
            <person name="Dugan S."/>
            <person name="Lee S.L."/>
            <person name="Chao H."/>
            <person name="Dinh H."/>
            <person name="Han Y."/>
            <person name="Doddapaneni H.V."/>
            <person name="Worley K.C."/>
            <person name="Muzny D.M."/>
            <person name="Ioannidis P."/>
            <person name="Waterhouse R.M."/>
            <person name="Zdobnov E.M."/>
            <person name="James P.J."/>
            <person name="Bagnall N.H."/>
            <person name="Kotze A.C."/>
            <person name="Gibbs R.A."/>
            <person name="Richards S."/>
            <person name="Batterham P."/>
            <person name="Gasser R.B."/>
        </authorList>
    </citation>
    <scope>NUCLEOTIDE SEQUENCE [LARGE SCALE GENOMIC DNA]</scope>
    <source>
        <strain evidence="3 4">LS</strain>
        <tissue evidence="3">Full body</tissue>
    </source>
</reference>
<evidence type="ECO:0000256" key="1">
    <source>
        <dbReference type="SAM" id="MobiDB-lite"/>
    </source>
</evidence>
<dbReference type="EMBL" id="JRES01000232">
    <property type="protein sequence ID" value="KNC33138.1"/>
    <property type="molecule type" value="Genomic_DNA"/>
</dbReference>
<name>A0A0L0CL99_LUCCU</name>
<evidence type="ECO:0000313" key="3">
    <source>
        <dbReference type="EMBL" id="KNC33138.1"/>
    </source>
</evidence>
<keyword evidence="2" id="KW-1133">Transmembrane helix</keyword>
<dbReference type="Proteomes" id="UP000037069">
    <property type="component" value="Unassembled WGS sequence"/>
</dbReference>
<protein>
    <submittedName>
        <fullName evidence="3">Uncharacterized protein</fullName>
    </submittedName>
</protein>
<feature type="transmembrane region" description="Helical" evidence="2">
    <location>
        <begin position="35"/>
        <end position="60"/>
    </location>
</feature>
<comment type="caution">
    <text evidence="3">The sequence shown here is derived from an EMBL/GenBank/DDBJ whole genome shotgun (WGS) entry which is preliminary data.</text>
</comment>